<dbReference type="PANTHER" id="PTHR30005">
    <property type="entry name" value="EXOPOLYPHOSPHATASE"/>
    <property type="match status" value="1"/>
</dbReference>
<organism evidence="2 3">
    <name type="scientific">Hymenobacter psychrotolerans DSM 18569</name>
    <dbReference type="NCBI Taxonomy" id="1121959"/>
    <lineage>
        <taxon>Bacteria</taxon>
        <taxon>Pseudomonadati</taxon>
        <taxon>Bacteroidota</taxon>
        <taxon>Cytophagia</taxon>
        <taxon>Cytophagales</taxon>
        <taxon>Hymenobacteraceae</taxon>
        <taxon>Hymenobacter</taxon>
    </lineage>
</organism>
<keyword evidence="3" id="KW-1185">Reference proteome</keyword>
<dbReference type="OrthoDB" id="9814545at2"/>
<dbReference type="Pfam" id="PF02541">
    <property type="entry name" value="Ppx-GppA"/>
    <property type="match status" value="1"/>
</dbReference>
<dbReference type="CDD" id="cd24055">
    <property type="entry name" value="ASKHA_NBD_ChPPX-like"/>
    <property type="match status" value="1"/>
</dbReference>
<dbReference type="AlphaFoldDB" id="A0A1M6RG60"/>
<dbReference type="InterPro" id="IPR050273">
    <property type="entry name" value="GppA/Ppx_hydrolase"/>
</dbReference>
<sequence>MSLPHHPLHRRLALIDMGTNTFHLLIVELPEARHAQPVVLLRTKVGVRLGEGGISKGHIAPEPYARALHTLAGFKEEMELHQVTDVRATATSAMRVTANGPELVKEIFEQTGIQVEVIAGDREAELICAGVRQAVPLGPQPHLIMDIGGGSVEFIIANGQTIFWKQSFEIGAQRLLDRFFPDASGVIPSEAVAAEKEYLRTVLAPLAAAVAEFRPVGLVGASGSFDSLADMQLGRLRTEAELPPSSELALESFRRSYAQLLSLPHEERKALPGILPMRADMLVVAAILTDYVLELTGITHLRTSAYALKEGLLAEMLQAPPRA</sequence>
<evidence type="ECO:0000313" key="3">
    <source>
        <dbReference type="Proteomes" id="UP000183947"/>
    </source>
</evidence>
<dbReference type="Gene3D" id="3.30.420.150">
    <property type="entry name" value="Exopolyphosphatase. Domain 2"/>
    <property type="match status" value="1"/>
</dbReference>
<dbReference type="RefSeq" id="WP_073281309.1">
    <property type="nucleotide sequence ID" value="NZ_FRAS01000002.1"/>
</dbReference>
<dbReference type="Proteomes" id="UP000183947">
    <property type="component" value="Unassembled WGS sequence"/>
</dbReference>
<protein>
    <submittedName>
        <fullName evidence="2">Exopolyphosphatase / guanosine-5'-triphosphate,3'-diphosphate pyrophosphatase</fullName>
    </submittedName>
</protein>
<dbReference type="EMBL" id="FRAS01000002">
    <property type="protein sequence ID" value="SHK31449.1"/>
    <property type="molecule type" value="Genomic_DNA"/>
</dbReference>
<dbReference type="SUPFAM" id="SSF53067">
    <property type="entry name" value="Actin-like ATPase domain"/>
    <property type="match status" value="2"/>
</dbReference>
<name>A0A1M6RG60_9BACT</name>
<evidence type="ECO:0000313" key="2">
    <source>
        <dbReference type="EMBL" id="SHK31449.1"/>
    </source>
</evidence>
<evidence type="ECO:0000259" key="1">
    <source>
        <dbReference type="Pfam" id="PF02541"/>
    </source>
</evidence>
<gene>
    <name evidence="2" type="ORF">SAMN02746009_00699</name>
</gene>
<dbReference type="PANTHER" id="PTHR30005:SF0">
    <property type="entry name" value="RETROGRADE REGULATION PROTEIN 2"/>
    <property type="match status" value="1"/>
</dbReference>
<dbReference type="InterPro" id="IPR003695">
    <property type="entry name" value="Ppx_GppA_N"/>
</dbReference>
<dbReference type="GO" id="GO:0016462">
    <property type="term" value="F:pyrophosphatase activity"/>
    <property type="evidence" value="ECO:0007669"/>
    <property type="project" value="TreeGrafter"/>
</dbReference>
<proteinExistence type="predicted"/>
<reference evidence="3" key="1">
    <citation type="submission" date="2016-11" db="EMBL/GenBank/DDBJ databases">
        <authorList>
            <person name="Varghese N."/>
            <person name="Submissions S."/>
        </authorList>
    </citation>
    <scope>NUCLEOTIDE SEQUENCE [LARGE SCALE GENOMIC DNA]</scope>
    <source>
        <strain evidence="3">DSM 18569</strain>
    </source>
</reference>
<accession>A0A1M6RG60</accession>
<dbReference type="STRING" id="1121959.SAMN02746009_00699"/>
<dbReference type="Gene3D" id="3.30.420.40">
    <property type="match status" value="1"/>
</dbReference>
<feature type="domain" description="Ppx/GppA phosphatase N-terminal" evidence="1">
    <location>
        <begin position="37"/>
        <end position="318"/>
    </location>
</feature>
<dbReference type="InterPro" id="IPR043129">
    <property type="entry name" value="ATPase_NBD"/>
</dbReference>